<feature type="domain" description="Syndetin C-terminal" evidence="1">
    <location>
        <begin position="120"/>
        <end position="234"/>
    </location>
</feature>
<dbReference type="GO" id="GO:1990745">
    <property type="term" value="C:EARP complex"/>
    <property type="evidence" value="ECO:0007669"/>
    <property type="project" value="InterPro"/>
</dbReference>
<comment type="caution">
    <text evidence="2">The sequence shown here is derived from an EMBL/GenBank/DDBJ whole genome shotgun (WGS) entry which is preliminary data.</text>
</comment>
<evidence type="ECO:0000313" key="3">
    <source>
        <dbReference type="Proteomes" id="UP001206925"/>
    </source>
</evidence>
<sequence length="315" mass="35702">MLFMCNRLMDKYARLMPRLDIINIEFLKGISQLFGIFFNFVFESFGQQNTNPGGKGLNDALVQLKTAISRIRGDCGQWVKSRSPFSSSISTPLNMPSSHTDNRLNGIANSNLKHVTCTSYGLKERCTGADTISLVARLLQKSKGHLHSILLQNNAAIVDDFYVHLVGSVPDLVEQIHRTTARLLLPISGYADRIANAKWEVKELGMEHNGYVDLLLGEFKHYKMRLAQGGIRQEVLITGLQHFLTINVKPKLLRVETFIKAFYLPETDYVHWARIHPEYTKKQIMGLINLVATMKGWKRKTKLEVLEKIESASTL</sequence>
<feature type="domain" description="Syndetin C-terminal" evidence="1">
    <location>
        <begin position="236"/>
        <end position="310"/>
    </location>
</feature>
<dbReference type="AlphaFoldDB" id="A0AAD5BTP8"/>
<dbReference type="GO" id="GO:0005829">
    <property type="term" value="C:cytosol"/>
    <property type="evidence" value="ECO:0007669"/>
    <property type="project" value="GOC"/>
</dbReference>
<dbReference type="Pfam" id="PF10474">
    <property type="entry name" value="Syndetin_C"/>
    <property type="match status" value="2"/>
</dbReference>
<gene>
    <name evidence="2" type="ORF">M8C21_002182</name>
</gene>
<accession>A0AAD5BTP8</accession>
<dbReference type="PANTHER" id="PTHR13258:SF4">
    <property type="entry name" value="VACUOLAR PROTEIN SORTING-ASSOCIATED PROTEIN-RELATED"/>
    <property type="match status" value="1"/>
</dbReference>
<organism evidence="2 3">
    <name type="scientific">Ambrosia artemisiifolia</name>
    <name type="common">Common ragweed</name>
    <dbReference type="NCBI Taxonomy" id="4212"/>
    <lineage>
        <taxon>Eukaryota</taxon>
        <taxon>Viridiplantae</taxon>
        <taxon>Streptophyta</taxon>
        <taxon>Embryophyta</taxon>
        <taxon>Tracheophyta</taxon>
        <taxon>Spermatophyta</taxon>
        <taxon>Magnoliopsida</taxon>
        <taxon>eudicotyledons</taxon>
        <taxon>Gunneridae</taxon>
        <taxon>Pentapetalae</taxon>
        <taxon>asterids</taxon>
        <taxon>campanulids</taxon>
        <taxon>Asterales</taxon>
        <taxon>Asteraceae</taxon>
        <taxon>Asteroideae</taxon>
        <taxon>Heliantheae alliance</taxon>
        <taxon>Heliantheae</taxon>
        <taxon>Ambrosia</taxon>
    </lineage>
</organism>
<dbReference type="Proteomes" id="UP001206925">
    <property type="component" value="Unassembled WGS sequence"/>
</dbReference>
<dbReference type="GO" id="GO:0032456">
    <property type="term" value="P:endocytic recycling"/>
    <property type="evidence" value="ECO:0007669"/>
    <property type="project" value="InterPro"/>
</dbReference>
<dbReference type="GO" id="GO:0000149">
    <property type="term" value="F:SNARE binding"/>
    <property type="evidence" value="ECO:0007669"/>
    <property type="project" value="TreeGrafter"/>
</dbReference>
<name>A0AAD5BTP8_AMBAR</name>
<evidence type="ECO:0000313" key="2">
    <source>
        <dbReference type="EMBL" id="KAI7729119.1"/>
    </source>
</evidence>
<keyword evidence="3" id="KW-1185">Reference proteome</keyword>
<reference evidence="2" key="1">
    <citation type="submission" date="2022-06" db="EMBL/GenBank/DDBJ databases">
        <title>Uncovering the hologenomic basis of an extraordinary plant invasion.</title>
        <authorList>
            <person name="Bieker V.C."/>
            <person name="Martin M.D."/>
            <person name="Gilbert T."/>
            <person name="Hodgins K."/>
            <person name="Battlay P."/>
            <person name="Petersen B."/>
            <person name="Wilson J."/>
        </authorList>
    </citation>
    <scope>NUCLEOTIDE SEQUENCE</scope>
    <source>
        <strain evidence="2">AA19_3_7</strain>
        <tissue evidence="2">Leaf</tissue>
    </source>
</reference>
<evidence type="ECO:0000259" key="1">
    <source>
        <dbReference type="Pfam" id="PF10474"/>
    </source>
</evidence>
<dbReference type="InterPro" id="IPR019514">
    <property type="entry name" value="Syndetin_C"/>
</dbReference>
<dbReference type="EMBL" id="JAMZMK010011069">
    <property type="protein sequence ID" value="KAI7729119.1"/>
    <property type="molecule type" value="Genomic_DNA"/>
</dbReference>
<dbReference type="GO" id="GO:0042147">
    <property type="term" value="P:retrograde transport, endosome to Golgi"/>
    <property type="evidence" value="ECO:0007669"/>
    <property type="project" value="InterPro"/>
</dbReference>
<dbReference type="PANTHER" id="PTHR13258">
    <property type="entry name" value="SYNDETIN"/>
    <property type="match status" value="1"/>
</dbReference>
<dbReference type="InterPro" id="IPR040047">
    <property type="entry name" value="VPS50"/>
</dbReference>
<proteinExistence type="predicted"/>
<protein>
    <recommendedName>
        <fullName evidence="1">Syndetin C-terminal domain-containing protein</fullName>
    </recommendedName>
</protein>